<evidence type="ECO:0000313" key="11">
    <source>
        <dbReference type="Proteomes" id="UP000244855"/>
    </source>
</evidence>
<feature type="compositionally biased region" description="Polar residues" evidence="6">
    <location>
        <begin position="888"/>
        <end position="897"/>
    </location>
</feature>
<dbReference type="PANTHER" id="PTHR14428">
    <property type="entry name" value="NUCLEOLAR COMPLEX PROTEIN 3"/>
    <property type="match status" value="1"/>
</dbReference>
<evidence type="ECO:0000313" key="10">
    <source>
        <dbReference type="EMBL" id="PVH95374.1"/>
    </source>
</evidence>
<keyword evidence="11" id="KW-1185">Reference proteome</keyword>
<dbReference type="InterPro" id="IPR016903">
    <property type="entry name" value="Nucleolar_cplx-assoc_3"/>
</dbReference>
<accession>A0A2V1DE29</accession>
<evidence type="ECO:0000256" key="5">
    <source>
        <dbReference type="SAM" id="Coils"/>
    </source>
</evidence>
<keyword evidence="7" id="KW-1133">Transmembrane helix</keyword>
<dbReference type="Gene3D" id="2.80.10.50">
    <property type="match status" value="1"/>
</dbReference>
<dbReference type="SUPFAM" id="SSF48371">
    <property type="entry name" value="ARM repeat"/>
    <property type="match status" value="1"/>
</dbReference>
<sequence length="1030" mass="115065">MSRVPAAKRRRLSPPEGDSAVSPPPKKDSTSNFLANASKWNLEQDYEQRPRKLKKQKENGKLPVRTADGWIAPAAETGQEKEEDNSSDSFLGSGDEAEQEEQVEEVVEEKPKISPKQQILEAKEELARIAGLLNEDPEEHIGALKTLAAIAASSNITVRKLALMTQSAIYKDLIPGYRIRPLSEDSMTEKVSKEVRKLRNFEQKLVSGYQAYIESLAKLAKPSGVNNTSEQSSGLASVAITCACNMLLAVPHFNFRGELLQILVGKLSTRHVDKDFALCRKTLEQLFREDEDGNSSLEAVTMLTKMMKAKNYHFDESVLNIFLHLRLLSELSVKASYDSIDKPDEQDYAGKKIKQKREFRTKKLRKQLKENKKIAKEMEEADAAVSHEERDRMQAETLKMVFVAYFRILKARSQRLMGAVLEGLAKYAHLINQNFFGDILEALRDIISTAELWSAAAADEDEDAEDEDDEDEDLPERNLTRESLLCVITAFALLQGQDVAKSASTLRLDLSFFITHLYRTLHAVSLNPNIELSANSLHLPDPHASEEQTPTTNKINVQTTIVLLIRSLSSVLLPPTALRAVPPLRIAAFCKQLMTIALQLPEKSCTAMLGLLNQVTKAHGRKVNALWITEERRGDGVFDALKPEIEGSNPFAGTVWEGELLRKHYSPTIRDAVLGMEKNVLDARLYRYRALKIAPTRNGRSLIQTSPFPNTLGLEREILPENMGVCRVAYYISNALLGSVLFNKTTFAGTTFTTDFNKTKADQHWQFWSVDTEYYMLRTKESGPYGFLATFYSDKEATAGFTRPRMVQANVSDDSIYWKISPWGDGTFFLSNKKNGTAWHLARQASLMAMDSNVQDKPDGQRWNFRTFNESIDNPKFSTIDLSMGKSTATTITSSNPSTSQTDTATSQTSPPSSATTNGLNSGPSSPSSLSTSAKLAIGLSVSLFVVIALVILGLFLWKKRRQSQNRHQIPSIADSKDLDKVYEADHERTVKYEMSSQQEYAELSYNPRPVEMPLNLPPGELPSSPLQSP</sequence>
<comment type="similarity">
    <text evidence="2">Belongs to the CBF/MAK21 family.</text>
</comment>
<evidence type="ECO:0008006" key="12">
    <source>
        <dbReference type="Google" id="ProtNLM"/>
    </source>
</evidence>
<dbReference type="InterPro" id="IPR011501">
    <property type="entry name" value="Noc3_N"/>
</dbReference>
<dbReference type="PANTHER" id="PTHR14428:SF5">
    <property type="entry name" value="NUCLEOLAR COMPLEX PROTEIN 3 HOMOLOG"/>
    <property type="match status" value="1"/>
</dbReference>
<keyword evidence="4" id="KW-0539">Nucleus</keyword>
<evidence type="ECO:0000256" key="6">
    <source>
        <dbReference type="SAM" id="MobiDB-lite"/>
    </source>
</evidence>
<keyword evidence="7" id="KW-0812">Transmembrane</keyword>
<evidence type="ECO:0000256" key="2">
    <source>
        <dbReference type="ARBA" id="ARBA00007797"/>
    </source>
</evidence>
<dbReference type="STRING" id="97972.A0A2V1DE29"/>
<dbReference type="InterPro" id="IPR016024">
    <property type="entry name" value="ARM-type_fold"/>
</dbReference>
<keyword evidence="3 5" id="KW-0175">Coiled coil</keyword>
<reference evidence="10 11" key="1">
    <citation type="journal article" date="2018" name="Sci. Rep.">
        <title>Comparative genomics provides insights into the lifestyle and reveals functional heterogeneity of dark septate endophytic fungi.</title>
        <authorList>
            <person name="Knapp D.G."/>
            <person name="Nemeth J.B."/>
            <person name="Barry K."/>
            <person name="Hainaut M."/>
            <person name="Henrissat B."/>
            <person name="Johnson J."/>
            <person name="Kuo A."/>
            <person name="Lim J.H.P."/>
            <person name="Lipzen A."/>
            <person name="Nolan M."/>
            <person name="Ohm R.A."/>
            <person name="Tamas L."/>
            <person name="Grigoriev I.V."/>
            <person name="Spatafora J.W."/>
            <person name="Nagy L.G."/>
            <person name="Kovacs G.M."/>
        </authorList>
    </citation>
    <scope>NUCLEOTIDE SEQUENCE [LARGE SCALE GENOMIC DNA]</scope>
    <source>
        <strain evidence="10 11">DSE2036</strain>
    </source>
</reference>
<dbReference type="Pfam" id="PF03914">
    <property type="entry name" value="CBF"/>
    <property type="match status" value="1"/>
</dbReference>
<evidence type="ECO:0000259" key="9">
    <source>
        <dbReference type="Pfam" id="PF07540"/>
    </source>
</evidence>
<evidence type="ECO:0000256" key="3">
    <source>
        <dbReference type="ARBA" id="ARBA00023054"/>
    </source>
</evidence>
<feature type="transmembrane region" description="Helical" evidence="7">
    <location>
        <begin position="936"/>
        <end position="958"/>
    </location>
</feature>
<keyword evidence="7" id="KW-0472">Membrane</keyword>
<dbReference type="EMBL" id="KZ805499">
    <property type="protein sequence ID" value="PVH95374.1"/>
    <property type="molecule type" value="Genomic_DNA"/>
</dbReference>
<evidence type="ECO:0000256" key="1">
    <source>
        <dbReference type="ARBA" id="ARBA00004604"/>
    </source>
</evidence>
<feature type="region of interest" description="Disordered" evidence="6">
    <location>
        <begin position="1004"/>
        <end position="1030"/>
    </location>
</feature>
<dbReference type="GO" id="GO:0003682">
    <property type="term" value="F:chromatin binding"/>
    <property type="evidence" value="ECO:0007669"/>
    <property type="project" value="TreeGrafter"/>
</dbReference>
<feature type="region of interest" description="Disordered" evidence="6">
    <location>
        <begin position="1"/>
        <end position="116"/>
    </location>
</feature>
<dbReference type="Pfam" id="PF07540">
    <property type="entry name" value="NOC3p"/>
    <property type="match status" value="1"/>
</dbReference>
<organism evidence="10 11">
    <name type="scientific">Periconia macrospinosa</name>
    <dbReference type="NCBI Taxonomy" id="97972"/>
    <lineage>
        <taxon>Eukaryota</taxon>
        <taxon>Fungi</taxon>
        <taxon>Dikarya</taxon>
        <taxon>Ascomycota</taxon>
        <taxon>Pezizomycotina</taxon>
        <taxon>Dothideomycetes</taxon>
        <taxon>Pleosporomycetidae</taxon>
        <taxon>Pleosporales</taxon>
        <taxon>Massarineae</taxon>
        <taxon>Periconiaceae</taxon>
        <taxon>Periconia</taxon>
    </lineage>
</organism>
<feature type="compositionally biased region" description="Acidic residues" evidence="6">
    <location>
        <begin position="458"/>
        <end position="474"/>
    </location>
</feature>
<feature type="coiled-coil region" evidence="5">
    <location>
        <begin position="361"/>
        <end position="391"/>
    </location>
</feature>
<comment type="subcellular location">
    <subcellularLocation>
        <location evidence="1">Nucleus</location>
        <location evidence="1">Nucleolus</location>
    </subcellularLocation>
</comment>
<evidence type="ECO:0000256" key="4">
    <source>
        <dbReference type="ARBA" id="ARBA00023242"/>
    </source>
</evidence>
<dbReference type="Proteomes" id="UP000244855">
    <property type="component" value="Unassembled WGS sequence"/>
</dbReference>
<name>A0A2V1DE29_9PLEO</name>
<evidence type="ECO:0000259" key="8">
    <source>
        <dbReference type="Pfam" id="PF03914"/>
    </source>
</evidence>
<feature type="compositionally biased region" description="Acidic residues" evidence="6">
    <location>
        <begin position="95"/>
        <end position="107"/>
    </location>
</feature>
<evidence type="ECO:0000256" key="7">
    <source>
        <dbReference type="SAM" id="Phobius"/>
    </source>
</evidence>
<dbReference type="GO" id="GO:0005730">
    <property type="term" value="C:nucleolus"/>
    <property type="evidence" value="ECO:0007669"/>
    <property type="project" value="UniProtKB-SubCell"/>
</dbReference>
<dbReference type="GO" id="GO:0006270">
    <property type="term" value="P:DNA replication initiation"/>
    <property type="evidence" value="ECO:0007669"/>
    <property type="project" value="TreeGrafter"/>
</dbReference>
<proteinExistence type="inferred from homology"/>
<dbReference type="InterPro" id="IPR035992">
    <property type="entry name" value="Ricin_B-like_lectins"/>
</dbReference>
<feature type="region of interest" description="Disordered" evidence="6">
    <location>
        <begin position="888"/>
        <end position="928"/>
    </location>
</feature>
<dbReference type="InterPro" id="IPR005612">
    <property type="entry name" value="CCAAT-binding_factor"/>
</dbReference>
<feature type="compositionally biased region" description="Low complexity" evidence="6">
    <location>
        <begin position="898"/>
        <end position="928"/>
    </location>
</feature>
<gene>
    <name evidence="10" type="ORF">DM02DRAFT_632934</name>
</gene>
<feature type="region of interest" description="Disordered" evidence="6">
    <location>
        <begin position="457"/>
        <end position="476"/>
    </location>
</feature>
<feature type="compositionally biased region" description="Polar residues" evidence="6">
    <location>
        <begin position="30"/>
        <end position="41"/>
    </location>
</feature>
<dbReference type="OrthoDB" id="10263597at2759"/>
<feature type="domain" description="Nucleolar complex-associated protein 3 N-terminal" evidence="9">
    <location>
        <begin position="121"/>
        <end position="212"/>
    </location>
</feature>
<feature type="domain" description="CCAAT-binding factor" evidence="8">
    <location>
        <begin position="483"/>
        <end position="672"/>
    </location>
</feature>
<feature type="compositionally biased region" description="Basic residues" evidence="6">
    <location>
        <begin position="1"/>
        <end position="12"/>
    </location>
</feature>
<dbReference type="AlphaFoldDB" id="A0A2V1DE29"/>
<dbReference type="SUPFAM" id="SSF50370">
    <property type="entry name" value="Ricin B-like lectins"/>
    <property type="match status" value="1"/>
</dbReference>
<feature type="compositionally biased region" description="Basic and acidic residues" evidence="6">
    <location>
        <begin position="46"/>
        <end position="60"/>
    </location>
</feature>
<protein>
    <recommendedName>
        <fullName evidence="12">Nucleolar complex-associated protein 3</fullName>
    </recommendedName>
</protein>